<dbReference type="GO" id="GO:0005771">
    <property type="term" value="C:multivesicular body"/>
    <property type="evidence" value="ECO:0007669"/>
    <property type="project" value="TreeGrafter"/>
</dbReference>
<keyword evidence="4" id="KW-0175">Coiled coil</keyword>
<evidence type="ECO:0000313" key="6">
    <source>
        <dbReference type="Proteomes" id="UP001431783"/>
    </source>
</evidence>
<evidence type="ECO:0008006" key="7">
    <source>
        <dbReference type="Google" id="ProtNLM"/>
    </source>
</evidence>
<evidence type="ECO:0000313" key="5">
    <source>
        <dbReference type="EMBL" id="KAK9872636.1"/>
    </source>
</evidence>
<dbReference type="GO" id="GO:0000815">
    <property type="term" value="C:ESCRT III complex"/>
    <property type="evidence" value="ECO:0007669"/>
    <property type="project" value="TreeGrafter"/>
</dbReference>
<comment type="similarity">
    <text evidence="2">Belongs to the SNF7 family.</text>
</comment>
<evidence type="ECO:0000256" key="4">
    <source>
        <dbReference type="SAM" id="Coils"/>
    </source>
</evidence>
<evidence type="ECO:0000256" key="1">
    <source>
        <dbReference type="ARBA" id="ARBA00004177"/>
    </source>
</evidence>
<comment type="subcellular location">
    <subcellularLocation>
        <location evidence="1">Endosome</location>
    </subcellularLocation>
</comment>
<comment type="caution">
    <text evidence="5">The sequence shown here is derived from an EMBL/GenBank/DDBJ whole genome shotgun (WGS) entry which is preliminary data.</text>
</comment>
<dbReference type="GO" id="GO:0006900">
    <property type="term" value="P:vesicle budding from membrane"/>
    <property type="evidence" value="ECO:0007669"/>
    <property type="project" value="TreeGrafter"/>
</dbReference>
<organism evidence="5 6">
    <name type="scientific">Henosepilachna vigintioctopunctata</name>
    <dbReference type="NCBI Taxonomy" id="420089"/>
    <lineage>
        <taxon>Eukaryota</taxon>
        <taxon>Metazoa</taxon>
        <taxon>Ecdysozoa</taxon>
        <taxon>Arthropoda</taxon>
        <taxon>Hexapoda</taxon>
        <taxon>Insecta</taxon>
        <taxon>Pterygota</taxon>
        <taxon>Neoptera</taxon>
        <taxon>Endopterygota</taxon>
        <taxon>Coleoptera</taxon>
        <taxon>Polyphaga</taxon>
        <taxon>Cucujiformia</taxon>
        <taxon>Coccinelloidea</taxon>
        <taxon>Coccinellidae</taxon>
        <taxon>Epilachninae</taxon>
        <taxon>Epilachnini</taxon>
        <taxon>Henosepilachna</taxon>
    </lineage>
</organism>
<protein>
    <recommendedName>
        <fullName evidence="7">Charged multivesicular body protein 7</fullName>
    </recommendedName>
</protein>
<dbReference type="InterPro" id="IPR005024">
    <property type="entry name" value="Snf7_fam"/>
</dbReference>
<dbReference type="GO" id="GO:0032511">
    <property type="term" value="P:late endosome to vacuole transport via multivesicular body sorting pathway"/>
    <property type="evidence" value="ECO:0007669"/>
    <property type="project" value="TreeGrafter"/>
</dbReference>
<accession>A0AAW1TME0</accession>
<name>A0AAW1TME0_9CUCU</name>
<proteinExistence type="inferred from homology"/>
<dbReference type="Pfam" id="PF25880">
    <property type="entry name" value="WHD_CHMP7_1st"/>
    <property type="match status" value="1"/>
</dbReference>
<evidence type="ECO:0000256" key="3">
    <source>
        <dbReference type="ARBA" id="ARBA00022753"/>
    </source>
</evidence>
<dbReference type="PANTHER" id="PTHR22761">
    <property type="entry name" value="CHARGED MULTIVESICULAR BODY PROTEIN"/>
    <property type="match status" value="1"/>
</dbReference>
<gene>
    <name evidence="5" type="ORF">WA026_018769</name>
</gene>
<dbReference type="GO" id="GO:0009898">
    <property type="term" value="C:cytoplasmic side of plasma membrane"/>
    <property type="evidence" value="ECO:0007669"/>
    <property type="project" value="TreeGrafter"/>
</dbReference>
<feature type="coiled-coil region" evidence="4">
    <location>
        <begin position="228"/>
        <end position="262"/>
    </location>
</feature>
<dbReference type="Pfam" id="PF03357">
    <property type="entry name" value="Snf7"/>
    <property type="match status" value="1"/>
</dbReference>
<sequence length="423" mass="48676">MISIPEDKLPDYFKDDLRVNVLYSPLRSKSVNPNDWNNKITSWRELIYLYCSCNITYSFSLDSLQSALNHKGRTPSCLKEVIHQMEIDKDIEPLDTFMQRKPKTWKKWASEILFYTPLSWTFNKVKNILSPSPTLFVPFKLVEKDSDRLLNKILMHYKDKVISLRDILKLEDATECKENDFKILLTSLYNSHKIDILELNGINDIDNFLIKASGNIESKPITELDVGIHILERNEKLIEKNIESLEEEIDKCKVEAKTHISRGHKQLAKACLRKKHDIENRINHKGQSLSNVQILLHKLQDSEMNQNVWECYKKALSAFETTLMSGMNEDLVDETMIKVGETVDINTDIQNTLARPIVFEDADLEEELEALLKEDSDGQISPKLQDEIKSATTTLENLDLNLPNVPSVHSTSGNEEISSMLLN</sequence>
<dbReference type="EMBL" id="JARQZJ010000012">
    <property type="protein sequence ID" value="KAK9872636.1"/>
    <property type="molecule type" value="Genomic_DNA"/>
</dbReference>
<dbReference type="Gene3D" id="1.10.287.1060">
    <property type="entry name" value="ESAT-6-like"/>
    <property type="match status" value="1"/>
</dbReference>
<dbReference type="Proteomes" id="UP001431783">
    <property type="component" value="Unassembled WGS sequence"/>
</dbReference>
<dbReference type="PANTHER" id="PTHR22761:SF10">
    <property type="entry name" value="GH13992P"/>
    <property type="match status" value="1"/>
</dbReference>
<evidence type="ECO:0000256" key="2">
    <source>
        <dbReference type="ARBA" id="ARBA00006190"/>
    </source>
</evidence>
<dbReference type="AlphaFoldDB" id="A0AAW1TME0"/>
<keyword evidence="3" id="KW-0967">Endosome</keyword>
<reference evidence="5 6" key="1">
    <citation type="submission" date="2023-03" db="EMBL/GenBank/DDBJ databases">
        <title>Genome insight into feeding habits of ladybird beetles.</title>
        <authorList>
            <person name="Li H.-S."/>
            <person name="Huang Y.-H."/>
            <person name="Pang H."/>
        </authorList>
    </citation>
    <scope>NUCLEOTIDE SEQUENCE [LARGE SCALE GENOMIC DNA]</scope>
    <source>
        <strain evidence="5">SYSU_2023b</strain>
        <tissue evidence="5">Whole body</tissue>
    </source>
</reference>
<keyword evidence="6" id="KW-1185">Reference proteome</keyword>